<keyword evidence="3" id="KW-1185">Reference proteome</keyword>
<dbReference type="EMBL" id="JABWDY010035066">
    <property type="protein sequence ID" value="KAF5182220.1"/>
    <property type="molecule type" value="Genomic_DNA"/>
</dbReference>
<dbReference type="SUPFAM" id="SSF53098">
    <property type="entry name" value="Ribonuclease H-like"/>
    <property type="match status" value="1"/>
</dbReference>
<dbReference type="GO" id="GO:0004523">
    <property type="term" value="F:RNA-DNA hybrid ribonuclease activity"/>
    <property type="evidence" value="ECO:0007669"/>
    <property type="project" value="InterPro"/>
</dbReference>
<organism evidence="2 3">
    <name type="scientific">Thalictrum thalictroides</name>
    <name type="common">Rue-anemone</name>
    <name type="synonym">Anemone thalictroides</name>
    <dbReference type="NCBI Taxonomy" id="46969"/>
    <lineage>
        <taxon>Eukaryota</taxon>
        <taxon>Viridiplantae</taxon>
        <taxon>Streptophyta</taxon>
        <taxon>Embryophyta</taxon>
        <taxon>Tracheophyta</taxon>
        <taxon>Spermatophyta</taxon>
        <taxon>Magnoliopsida</taxon>
        <taxon>Ranunculales</taxon>
        <taxon>Ranunculaceae</taxon>
        <taxon>Thalictroideae</taxon>
        <taxon>Thalictrum</taxon>
    </lineage>
</organism>
<dbReference type="InterPro" id="IPR053151">
    <property type="entry name" value="RNase_H-like"/>
</dbReference>
<accession>A0A7J6VDB9</accession>
<reference evidence="2 3" key="1">
    <citation type="submission" date="2020-06" db="EMBL/GenBank/DDBJ databases">
        <title>Transcriptomic and genomic resources for Thalictrum thalictroides and T. hernandezii: Facilitating candidate gene discovery in an emerging model plant lineage.</title>
        <authorList>
            <person name="Arias T."/>
            <person name="Riano-Pachon D.M."/>
            <person name="Di Stilio V.S."/>
        </authorList>
    </citation>
    <scope>NUCLEOTIDE SEQUENCE [LARGE SCALE GENOMIC DNA]</scope>
    <source>
        <strain evidence="3">cv. WT478/WT964</strain>
        <tissue evidence="2">Leaves</tissue>
    </source>
</reference>
<evidence type="ECO:0000313" key="2">
    <source>
        <dbReference type="EMBL" id="KAF5182220.1"/>
    </source>
</evidence>
<feature type="domain" description="RNase H type-1" evidence="1">
    <location>
        <begin position="31"/>
        <end position="130"/>
    </location>
</feature>
<dbReference type="PROSITE" id="PS50879">
    <property type="entry name" value="RNASE_H_1"/>
    <property type="match status" value="1"/>
</dbReference>
<dbReference type="Pfam" id="PF13456">
    <property type="entry name" value="RVT_3"/>
    <property type="match status" value="1"/>
</dbReference>
<dbReference type="Proteomes" id="UP000554482">
    <property type="component" value="Unassembled WGS sequence"/>
</dbReference>
<comment type="caution">
    <text evidence="2">The sequence shown here is derived from an EMBL/GenBank/DDBJ whole genome shotgun (WGS) entry which is preliminary data.</text>
</comment>
<dbReference type="OrthoDB" id="1166192at2759"/>
<evidence type="ECO:0000259" key="1">
    <source>
        <dbReference type="PROSITE" id="PS50879"/>
    </source>
</evidence>
<dbReference type="CDD" id="cd06222">
    <property type="entry name" value="RNase_H_like"/>
    <property type="match status" value="1"/>
</dbReference>
<evidence type="ECO:0000313" key="3">
    <source>
        <dbReference type="Proteomes" id="UP000554482"/>
    </source>
</evidence>
<sequence length="130" mass="14756">MKENYENWTILCGARTHHTSPLFLFTWTRQPDGALVLNTDGVAMNGVSAGGGILRNHQGRHLANFFHFYGEGTNNTAECRAILDGLTLGKSLDITNIQIHIHTDSKMALQSCTRQIKPPWHLMTWLRRIW</sequence>
<dbReference type="InterPro" id="IPR012337">
    <property type="entry name" value="RNaseH-like_sf"/>
</dbReference>
<dbReference type="Gene3D" id="3.30.420.10">
    <property type="entry name" value="Ribonuclease H-like superfamily/Ribonuclease H"/>
    <property type="match status" value="1"/>
</dbReference>
<dbReference type="InterPro" id="IPR044730">
    <property type="entry name" value="RNase_H-like_dom_plant"/>
</dbReference>
<gene>
    <name evidence="2" type="ORF">FRX31_028193</name>
</gene>
<dbReference type="PANTHER" id="PTHR47723">
    <property type="entry name" value="OS05G0353850 PROTEIN"/>
    <property type="match status" value="1"/>
</dbReference>
<dbReference type="InterPro" id="IPR036397">
    <property type="entry name" value="RNaseH_sf"/>
</dbReference>
<dbReference type="PANTHER" id="PTHR47723:SF19">
    <property type="entry name" value="POLYNUCLEOTIDYL TRANSFERASE, RIBONUCLEASE H-LIKE SUPERFAMILY PROTEIN"/>
    <property type="match status" value="1"/>
</dbReference>
<protein>
    <submittedName>
        <fullName evidence="2">Ribonuclease h domain</fullName>
    </submittedName>
</protein>
<dbReference type="AlphaFoldDB" id="A0A7J6VDB9"/>
<proteinExistence type="predicted"/>
<name>A0A7J6VDB9_THATH</name>
<dbReference type="GO" id="GO:0003676">
    <property type="term" value="F:nucleic acid binding"/>
    <property type="evidence" value="ECO:0007669"/>
    <property type="project" value="InterPro"/>
</dbReference>
<dbReference type="InterPro" id="IPR002156">
    <property type="entry name" value="RNaseH_domain"/>
</dbReference>